<feature type="chain" id="PRO_5034568097" evidence="2">
    <location>
        <begin position="26"/>
        <end position="386"/>
    </location>
</feature>
<dbReference type="InterPro" id="IPR008981">
    <property type="entry name" value="FMuLV_rcpt-bd"/>
</dbReference>
<evidence type="ECO:0000313" key="4">
    <source>
        <dbReference type="Proteomes" id="UP000694415"/>
    </source>
</evidence>
<dbReference type="GeneTree" id="ENSGT00690000102286"/>
<dbReference type="SUPFAM" id="SSF49830">
    <property type="entry name" value="ENV polyprotein, receptor-binding domain"/>
    <property type="match status" value="1"/>
</dbReference>
<dbReference type="PANTHER" id="PTHR10424">
    <property type="entry name" value="VIRAL ENVELOPE PROTEIN"/>
    <property type="match status" value="1"/>
</dbReference>
<accession>A0A8C6HH78</accession>
<reference evidence="3" key="2">
    <citation type="submission" date="2025-09" db="UniProtKB">
        <authorList>
            <consortium name="Ensembl"/>
        </authorList>
    </citation>
    <scope>IDENTIFICATION</scope>
</reference>
<dbReference type="AlphaFoldDB" id="A0A8C6HH78"/>
<protein>
    <submittedName>
        <fullName evidence="3">Uncharacterized protein</fullName>
    </submittedName>
</protein>
<feature type="region of interest" description="Disordered" evidence="1">
    <location>
        <begin position="214"/>
        <end position="241"/>
    </location>
</feature>
<sequence length="386" mass="43116">MKTTGWWQPLTILLSFACVAGVTLGLKNHNPHQPLTLTWQVLGPDSDQVLFTTSKTAPPGTWWPDLAFCLKQIIPAARSTPPNLVRSYGFYCCPEHSKRSLCGGSASYYCGQWNCVTSNDGDWKWASGHVPDKAEFSFQNSGPGKHAVMELYKRADCRPGDLDRVLIKFTDTGKNYDIKAWIRGMRWGLVFYDYSGKPGSSVMVLEKPLLPLPRPTIPGSPTDDPTKAHTPSLDRVPTTPMPPDTKNRLFSLIQGAFLVLNRINPNITRSCWLCYASSPPYYEGIAQIRIYNKTSDPSQCPWGENRKLTLAAVSGSGLCLGRVPHDRRHLCNQTQHLQPSEGGQYLVPPHRHSMETSWQVEKKRPVLSVRSLDILQKIAGQETSQL</sequence>
<keyword evidence="4" id="KW-1185">Reference proteome</keyword>
<dbReference type="Ensembl" id="ENSMSIT00000026607.1">
    <property type="protein sequence ID" value="ENSMSIP00000021088.1"/>
    <property type="gene ID" value="ENSMSIG00000017915.1"/>
</dbReference>
<dbReference type="Pfam" id="PF00429">
    <property type="entry name" value="TLV_coat"/>
    <property type="match status" value="1"/>
</dbReference>
<dbReference type="PROSITE" id="PS51257">
    <property type="entry name" value="PROKAR_LIPOPROTEIN"/>
    <property type="match status" value="1"/>
</dbReference>
<organism evidence="3 4">
    <name type="scientific">Mus spicilegus</name>
    <name type="common">Mound-building mouse</name>
    <dbReference type="NCBI Taxonomy" id="10103"/>
    <lineage>
        <taxon>Eukaryota</taxon>
        <taxon>Metazoa</taxon>
        <taxon>Chordata</taxon>
        <taxon>Craniata</taxon>
        <taxon>Vertebrata</taxon>
        <taxon>Euteleostomi</taxon>
        <taxon>Mammalia</taxon>
        <taxon>Eutheria</taxon>
        <taxon>Euarchontoglires</taxon>
        <taxon>Glires</taxon>
        <taxon>Rodentia</taxon>
        <taxon>Myomorpha</taxon>
        <taxon>Muroidea</taxon>
        <taxon>Muridae</taxon>
        <taxon>Murinae</taxon>
        <taxon>Mus</taxon>
        <taxon>Mus</taxon>
    </lineage>
</organism>
<feature type="signal peptide" evidence="2">
    <location>
        <begin position="1"/>
        <end position="25"/>
    </location>
</feature>
<evidence type="ECO:0000313" key="3">
    <source>
        <dbReference type="Ensembl" id="ENSMSIP00000021088.1"/>
    </source>
</evidence>
<reference evidence="3" key="1">
    <citation type="submission" date="2025-08" db="UniProtKB">
        <authorList>
            <consortium name="Ensembl"/>
        </authorList>
    </citation>
    <scope>IDENTIFICATION</scope>
</reference>
<keyword evidence="2" id="KW-0732">Signal</keyword>
<dbReference type="Gene3D" id="3.90.310.10">
    <property type="entry name" value="ENV polyprotein, receptor-binding domain"/>
    <property type="match status" value="1"/>
</dbReference>
<dbReference type="InterPro" id="IPR018154">
    <property type="entry name" value="TLV/ENV_coat_polyprotein"/>
</dbReference>
<evidence type="ECO:0000256" key="1">
    <source>
        <dbReference type="SAM" id="MobiDB-lite"/>
    </source>
</evidence>
<name>A0A8C6HH78_MUSSI</name>
<proteinExistence type="predicted"/>
<evidence type="ECO:0000256" key="2">
    <source>
        <dbReference type="SAM" id="SignalP"/>
    </source>
</evidence>
<dbReference type="Proteomes" id="UP000694415">
    <property type="component" value="Unplaced"/>
</dbReference>
<dbReference type="PANTHER" id="PTHR10424:SF82">
    <property type="entry name" value="ENVELOPE GLYCOPROTEIN-RELATED"/>
    <property type="match status" value="1"/>
</dbReference>